<evidence type="ECO:0000313" key="3">
    <source>
        <dbReference type="EMBL" id="PSG94834.1"/>
    </source>
</evidence>
<dbReference type="InterPro" id="IPR051916">
    <property type="entry name" value="GPI-anchor_lipid_remodeler"/>
</dbReference>
<keyword evidence="1" id="KW-1133">Transmembrane helix</keyword>
<keyword evidence="3" id="KW-0378">Hydrolase</keyword>
<dbReference type="Gene3D" id="3.60.10.10">
    <property type="entry name" value="Endonuclease/exonuclease/phosphatase"/>
    <property type="match status" value="1"/>
</dbReference>
<feature type="transmembrane region" description="Helical" evidence="1">
    <location>
        <begin position="41"/>
        <end position="62"/>
    </location>
</feature>
<dbReference type="GO" id="GO:0004519">
    <property type="term" value="F:endonuclease activity"/>
    <property type="evidence" value="ECO:0007669"/>
    <property type="project" value="UniProtKB-KW"/>
</dbReference>
<dbReference type="PANTHER" id="PTHR14859">
    <property type="entry name" value="CALCOFLUOR WHITE HYPERSENSITIVE PROTEIN PRECURSOR"/>
    <property type="match status" value="1"/>
</dbReference>
<keyword evidence="1" id="KW-0812">Transmembrane</keyword>
<keyword evidence="3" id="KW-0540">Nuclease</keyword>
<proteinExistence type="predicted"/>
<evidence type="ECO:0000259" key="2">
    <source>
        <dbReference type="Pfam" id="PF03372"/>
    </source>
</evidence>
<sequence>MKKLKFFEKIVFFLNSIVAFLLLLSYILPHVPPKTFATLSVLSLGVPFLILLNVLFFVYWLFKVKKQLILSLLVIAIGYLLFGSFYKFSNSEKNIESSLSVMNYNVRLFNLYDWIAEKDIQTKLTNFVKKEQPDVLCIQEFHPHQSVDLSFFKYKFEKLEGKKTKYGQAIFSQYPIINSGSINFPNTANNAIFADIVKDKDTVRVYNVHFQSLRLNTKAENLTQEEGEKIFNGIGETFKKQQTQAELFLKHKSNSPYKMIISGDFNNSAFSYIYNQVKGDLKDTFKEQGNGFGRTYDFKFFPLRIDFILADQSFEVDSFKTFDVEYSDHYPIMTRLSLKDN</sequence>
<dbReference type="InterPro" id="IPR036691">
    <property type="entry name" value="Endo/exonu/phosph_ase_sf"/>
</dbReference>
<keyword evidence="4" id="KW-1185">Reference proteome</keyword>
<dbReference type="SUPFAM" id="SSF56219">
    <property type="entry name" value="DNase I-like"/>
    <property type="match status" value="1"/>
</dbReference>
<feature type="domain" description="Endonuclease/exonuclease/phosphatase" evidence="2">
    <location>
        <begin position="103"/>
        <end position="329"/>
    </location>
</feature>
<dbReference type="InterPro" id="IPR005135">
    <property type="entry name" value="Endo/exonuclease/phosphatase"/>
</dbReference>
<accession>A0A2T1NPL1</accession>
<gene>
    <name evidence="3" type="ORF">C7H61_00245</name>
</gene>
<organism evidence="3 4">
    <name type="scientific">Mesoflavibacter zeaxanthinifaciens subsp. sabulilitoris</name>
    <dbReference type="NCBI Taxonomy" id="1520893"/>
    <lineage>
        <taxon>Bacteria</taxon>
        <taxon>Pseudomonadati</taxon>
        <taxon>Bacteroidota</taxon>
        <taxon>Flavobacteriia</taxon>
        <taxon>Flavobacteriales</taxon>
        <taxon>Flavobacteriaceae</taxon>
        <taxon>Mesoflavibacter</taxon>
    </lineage>
</organism>
<keyword evidence="3" id="KW-0255">Endonuclease</keyword>
<feature type="transmembrane region" description="Helical" evidence="1">
    <location>
        <begin position="69"/>
        <end position="88"/>
    </location>
</feature>
<dbReference type="GO" id="GO:0006506">
    <property type="term" value="P:GPI anchor biosynthetic process"/>
    <property type="evidence" value="ECO:0007669"/>
    <property type="project" value="TreeGrafter"/>
</dbReference>
<dbReference type="Proteomes" id="UP000238430">
    <property type="component" value="Unassembled WGS sequence"/>
</dbReference>
<dbReference type="OrthoDB" id="635146at2"/>
<feature type="transmembrane region" description="Helical" evidence="1">
    <location>
        <begin position="12"/>
        <end position="29"/>
    </location>
</feature>
<dbReference type="Pfam" id="PF03372">
    <property type="entry name" value="Exo_endo_phos"/>
    <property type="match status" value="1"/>
</dbReference>
<dbReference type="AlphaFoldDB" id="A0A2T1NPL1"/>
<evidence type="ECO:0000256" key="1">
    <source>
        <dbReference type="SAM" id="Phobius"/>
    </source>
</evidence>
<dbReference type="PANTHER" id="PTHR14859:SF15">
    <property type="entry name" value="ENDONUCLEASE_EXONUCLEASE_PHOSPHATASE DOMAIN-CONTAINING PROTEIN"/>
    <property type="match status" value="1"/>
</dbReference>
<evidence type="ECO:0000313" key="4">
    <source>
        <dbReference type="Proteomes" id="UP000238430"/>
    </source>
</evidence>
<comment type="caution">
    <text evidence="3">The sequence shown here is derived from an EMBL/GenBank/DDBJ whole genome shotgun (WGS) entry which is preliminary data.</text>
</comment>
<keyword evidence="1" id="KW-0472">Membrane</keyword>
<dbReference type="GO" id="GO:0016020">
    <property type="term" value="C:membrane"/>
    <property type="evidence" value="ECO:0007669"/>
    <property type="project" value="GOC"/>
</dbReference>
<dbReference type="EMBL" id="PXOT01000009">
    <property type="protein sequence ID" value="PSG94834.1"/>
    <property type="molecule type" value="Genomic_DNA"/>
</dbReference>
<name>A0A2T1NPL1_9FLAO</name>
<protein>
    <submittedName>
        <fullName evidence="3">Endonuclease</fullName>
    </submittedName>
</protein>
<dbReference type="CDD" id="cd09084">
    <property type="entry name" value="EEP-2"/>
    <property type="match status" value="1"/>
</dbReference>
<reference evidence="3 4" key="1">
    <citation type="submission" date="2018-03" db="EMBL/GenBank/DDBJ databases">
        <title>Mesoflavibacter sp. HG37 and Mesoflavibacter sp. HG96 sp.nov., two marine bacteria isolated from seawater of Western Pacific Ocean.</title>
        <authorList>
            <person name="Cheng H."/>
            <person name="Wu Y.-H."/>
            <person name="Guo L.-L."/>
            <person name="Xu X.-W."/>
        </authorList>
    </citation>
    <scope>NUCLEOTIDE SEQUENCE [LARGE SCALE GENOMIC DNA]</scope>
    <source>
        <strain evidence="3 4">KCTC 42117</strain>
    </source>
</reference>